<protein>
    <recommendedName>
        <fullName evidence="1">DM2 domain-containing protein</fullName>
    </recommendedName>
</protein>
<proteinExistence type="predicted"/>
<evidence type="ECO:0000313" key="3">
    <source>
        <dbReference type="Proteomes" id="UP000447434"/>
    </source>
</evidence>
<dbReference type="PANTHER" id="PTHR46235:SF13">
    <property type="entry name" value="EDM2-LIKE PROTEIN1"/>
    <property type="match status" value="1"/>
</dbReference>
<comment type="caution">
    <text evidence="2">The sequence shown here is derived from an EMBL/GenBank/DDBJ whole genome shotgun (WGS) entry which is preliminary data.</text>
</comment>
<evidence type="ECO:0000259" key="1">
    <source>
        <dbReference type="Pfam" id="PF26055"/>
    </source>
</evidence>
<dbReference type="InterPro" id="IPR058939">
    <property type="entry name" value="Mtase_EDM2"/>
</dbReference>
<dbReference type="OrthoDB" id="1743733at2759"/>
<feature type="domain" description="DM2" evidence="1">
    <location>
        <begin position="22"/>
        <end position="86"/>
    </location>
</feature>
<gene>
    <name evidence="2" type="ORF">Lalb_Chr21g0317061</name>
</gene>
<sequence length="88" mass="10145">MRMTKFVTLPLFIEVGQHMKIGLAILDFCCGSNDFSCLMSSKLEQMGKSCSFKNYDLFQAKNDFNFEKRDWMSVNAEELPNGNHLVRP</sequence>
<dbReference type="AlphaFoldDB" id="A0A6A4NHD1"/>
<keyword evidence="3" id="KW-1185">Reference proteome</keyword>
<dbReference type="Proteomes" id="UP000447434">
    <property type="component" value="Chromosome 21"/>
</dbReference>
<dbReference type="PANTHER" id="PTHR46235">
    <property type="entry name" value="PHD FINGER-CONTAINING PROTEIN DDB_G0268158"/>
    <property type="match status" value="1"/>
</dbReference>
<evidence type="ECO:0000313" key="2">
    <source>
        <dbReference type="EMBL" id="KAE9590195.1"/>
    </source>
</evidence>
<accession>A0A6A4NHD1</accession>
<reference evidence="3" key="1">
    <citation type="journal article" date="2020" name="Nat. Commun.">
        <title>Genome sequence of the cluster root forming white lupin.</title>
        <authorList>
            <person name="Hufnagel B."/>
            <person name="Marques A."/>
            <person name="Soriano A."/>
            <person name="Marques L."/>
            <person name="Divol F."/>
            <person name="Doumas P."/>
            <person name="Sallet E."/>
            <person name="Mancinotti D."/>
            <person name="Carrere S."/>
            <person name="Marande W."/>
            <person name="Arribat S."/>
            <person name="Keller J."/>
            <person name="Huneau C."/>
            <person name="Blein T."/>
            <person name="Aime D."/>
            <person name="Laguerre M."/>
            <person name="Taylor J."/>
            <person name="Schubert V."/>
            <person name="Nelson M."/>
            <person name="Geu-Flores F."/>
            <person name="Crespi M."/>
            <person name="Gallardo-Guerrero K."/>
            <person name="Delaux P.-M."/>
            <person name="Salse J."/>
            <person name="Berges H."/>
            <person name="Guyot R."/>
            <person name="Gouzy J."/>
            <person name="Peret B."/>
        </authorList>
    </citation>
    <scope>NUCLEOTIDE SEQUENCE [LARGE SCALE GENOMIC DNA]</scope>
    <source>
        <strain evidence="3">cv. Amiga</strain>
    </source>
</reference>
<dbReference type="EMBL" id="WOCE01000021">
    <property type="protein sequence ID" value="KAE9590195.1"/>
    <property type="molecule type" value="Genomic_DNA"/>
</dbReference>
<dbReference type="Pfam" id="PF26055">
    <property type="entry name" value="Mtase_EDM2"/>
    <property type="match status" value="1"/>
</dbReference>
<organism evidence="2 3">
    <name type="scientific">Lupinus albus</name>
    <name type="common">White lupine</name>
    <name type="synonym">Lupinus termis</name>
    <dbReference type="NCBI Taxonomy" id="3870"/>
    <lineage>
        <taxon>Eukaryota</taxon>
        <taxon>Viridiplantae</taxon>
        <taxon>Streptophyta</taxon>
        <taxon>Embryophyta</taxon>
        <taxon>Tracheophyta</taxon>
        <taxon>Spermatophyta</taxon>
        <taxon>Magnoliopsida</taxon>
        <taxon>eudicotyledons</taxon>
        <taxon>Gunneridae</taxon>
        <taxon>Pentapetalae</taxon>
        <taxon>rosids</taxon>
        <taxon>fabids</taxon>
        <taxon>Fabales</taxon>
        <taxon>Fabaceae</taxon>
        <taxon>Papilionoideae</taxon>
        <taxon>50 kb inversion clade</taxon>
        <taxon>genistoids sensu lato</taxon>
        <taxon>core genistoids</taxon>
        <taxon>Genisteae</taxon>
        <taxon>Lupinus</taxon>
    </lineage>
</organism>
<name>A0A6A4NHD1_LUPAL</name>